<dbReference type="EMBL" id="MIEK01000061">
    <property type="protein sequence ID" value="OEH81113.1"/>
    <property type="molecule type" value="Genomic_DNA"/>
</dbReference>
<organism evidence="1 2">
    <name type="scientific">Enterococcus rivorum</name>
    <dbReference type="NCBI Taxonomy" id="762845"/>
    <lineage>
        <taxon>Bacteria</taxon>
        <taxon>Bacillati</taxon>
        <taxon>Bacillota</taxon>
        <taxon>Bacilli</taxon>
        <taxon>Lactobacillales</taxon>
        <taxon>Enterococcaceae</taxon>
        <taxon>Enterococcus</taxon>
    </lineage>
</organism>
<protein>
    <submittedName>
        <fullName evidence="1">Uncharacterized protein</fullName>
    </submittedName>
</protein>
<reference evidence="1 2" key="1">
    <citation type="submission" date="2016-09" db="EMBL/GenBank/DDBJ databases">
        <authorList>
            <person name="Capua I."/>
            <person name="De Benedictis P."/>
            <person name="Joannis T."/>
            <person name="Lombin L.H."/>
            <person name="Cattoli G."/>
        </authorList>
    </citation>
    <scope>NUCLEOTIDE SEQUENCE [LARGE SCALE GENOMIC DNA]</scope>
    <source>
        <strain evidence="1 2">LMG 25899</strain>
    </source>
</reference>
<dbReference type="AlphaFoldDB" id="A0A1E5KTD3"/>
<evidence type="ECO:0000313" key="2">
    <source>
        <dbReference type="Proteomes" id="UP000095256"/>
    </source>
</evidence>
<sequence>MVDLIYVHINVTSNAVLSKGIAHEEFMHSIVHHPNNILLLNPSADEGEYDLHTGLKIVKGESNVNDYFSALRRRKLNEEIKWIDFSDVTLLKELTPLEISELLYFGHMKNSLHSPFFYKLQNDFVFFEFADNMSRVYYRYIEEFYRILADKISRVVLEKVNDKKTFFRRGTPVDKLNSDLLKEMKPILQEGVVFCFHQTEVKGNEYQIPIHIVEDSLWKTKNFVYRNEPILATLIYNTAKRSWRLKQEEDFGLNNLIQRGSI</sequence>
<dbReference type="Proteomes" id="UP000095256">
    <property type="component" value="Unassembled WGS sequence"/>
</dbReference>
<dbReference type="RefSeq" id="WP_069699917.1">
    <property type="nucleotide sequence ID" value="NZ_JAGGMA010000065.1"/>
</dbReference>
<comment type="caution">
    <text evidence="1">The sequence shown here is derived from an EMBL/GenBank/DDBJ whole genome shotgun (WGS) entry which is preliminary data.</text>
</comment>
<proteinExistence type="predicted"/>
<evidence type="ECO:0000313" key="1">
    <source>
        <dbReference type="EMBL" id="OEH81113.1"/>
    </source>
</evidence>
<dbReference type="OrthoDB" id="8704087at2"/>
<accession>A0A1E5KTD3</accession>
<gene>
    <name evidence="1" type="ORF">BCR26_17670</name>
</gene>
<name>A0A1E5KTD3_9ENTE</name>
<dbReference type="STRING" id="762845.BCR26_17670"/>
<keyword evidence="2" id="KW-1185">Reference proteome</keyword>